<feature type="domain" description="N-acetyltransferase" evidence="1">
    <location>
        <begin position="10"/>
        <end position="165"/>
    </location>
</feature>
<dbReference type="SUPFAM" id="SSF55729">
    <property type="entry name" value="Acyl-CoA N-acyltransferases (Nat)"/>
    <property type="match status" value="1"/>
</dbReference>
<dbReference type="KEGG" id="lins:G7067_02715"/>
<gene>
    <name evidence="2" type="ORF">G7067_02715</name>
</gene>
<protein>
    <submittedName>
        <fullName evidence="2">GNAT family N-acetyltransferase</fullName>
    </submittedName>
</protein>
<dbReference type="PANTHER" id="PTHR43792">
    <property type="entry name" value="GNAT FAMILY, PUTATIVE (AFU_ORTHOLOGUE AFUA_3G00765)-RELATED-RELATED"/>
    <property type="match status" value="1"/>
</dbReference>
<name>A0A6G8FGS3_9MICO</name>
<evidence type="ECO:0000313" key="2">
    <source>
        <dbReference type="EMBL" id="QIM15568.1"/>
    </source>
</evidence>
<dbReference type="InterPro" id="IPR016181">
    <property type="entry name" value="Acyl_CoA_acyltransferase"/>
</dbReference>
<dbReference type="Proteomes" id="UP000501387">
    <property type="component" value="Chromosome"/>
</dbReference>
<dbReference type="GO" id="GO:0016747">
    <property type="term" value="F:acyltransferase activity, transferring groups other than amino-acyl groups"/>
    <property type="evidence" value="ECO:0007669"/>
    <property type="project" value="InterPro"/>
</dbReference>
<organism evidence="2 3">
    <name type="scientific">Leucobacter insecticola</name>
    <dbReference type="NCBI Taxonomy" id="2714934"/>
    <lineage>
        <taxon>Bacteria</taxon>
        <taxon>Bacillati</taxon>
        <taxon>Actinomycetota</taxon>
        <taxon>Actinomycetes</taxon>
        <taxon>Micrococcales</taxon>
        <taxon>Microbacteriaceae</taxon>
        <taxon>Leucobacter</taxon>
    </lineage>
</organism>
<proteinExistence type="predicted"/>
<dbReference type="Pfam" id="PF13302">
    <property type="entry name" value="Acetyltransf_3"/>
    <property type="match status" value="1"/>
</dbReference>
<dbReference type="RefSeq" id="WP_166321782.1">
    <property type="nucleotide sequence ID" value="NZ_CP049934.1"/>
</dbReference>
<dbReference type="PROSITE" id="PS51186">
    <property type="entry name" value="GNAT"/>
    <property type="match status" value="1"/>
</dbReference>
<keyword evidence="3" id="KW-1185">Reference proteome</keyword>
<reference evidence="2 3" key="1">
    <citation type="submission" date="2020-03" db="EMBL/GenBank/DDBJ databases">
        <title>Leucobacter sp. nov., isolated from beetles.</title>
        <authorList>
            <person name="Hyun D.-W."/>
            <person name="Bae J.-W."/>
        </authorList>
    </citation>
    <scope>NUCLEOTIDE SEQUENCE [LARGE SCALE GENOMIC DNA]</scope>
    <source>
        <strain evidence="2 3">HDW9B</strain>
    </source>
</reference>
<dbReference type="Gene3D" id="3.40.630.30">
    <property type="match status" value="1"/>
</dbReference>
<evidence type="ECO:0000313" key="3">
    <source>
        <dbReference type="Proteomes" id="UP000501387"/>
    </source>
</evidence>
<dbReference type="InterPro" id="IPR051531">
    <property type="entry name" value="N-acetyltransferase"/>
</dbReference>
<dbReference type="InterPro" id="IPR000182">
    <property type="entry name" value="GNAT_dom"/>
</dbReference>
<dbReference type="AlphaFoldDB" id="A0A6G8FGS3"/>
<keyword evidence="2" id="KW-0808">Transferase</keyword>
<evidence type="ECO:0000259" key="1">
    <source>
        <dbReference type="PROSITE" id="PS51186"/>
    </source>
</evidence>
<dbReference type="EMBL" id="CP049934">
    <property type="protein sequence ID" value="QIM15568.1"/>
    <property type="molecule type" value="Genomic_DNA"/>
</dbReference>
<sequence>MPAIELHTARTILTAPTLDDVPAIFEACQDPSIQRWTTVPAPYKREHAVGFVEHVTQAWESGEEHTWAIRHAGVLCGMIGLIRQEPGAAEIGYWVSPTARGQGLFAEAGRAVLDWGFAAHGGELERIEWRAYAGNVPSAYSARALGFRYEGHLRRGLPQRGKRFDGWIAGLLAVDDREPRPWPVLNG</sequence>
<accession>A0A6G8FGS3</accession>